<evidence type="ECO:0000313" key="2">
    <source>
        <dbReference type="Proteomes" id="UP001152795"/>
    </source>
</evidence>
<dbReference type="EMBL" id="CACRXK020004334">
    <property type="protein sequence ID" value="CAB4002377.1"/>
    <property type="molecule type" value="Genomic_DNA"/>
</dbReference>
<comment type="caution">
    <text evidence="1">The sequence shown here is derived from an EMBL/GenBank/DDBJ whole genome shotgun (WGS) entry which is preliminary data.</text>
</comment>
<gene>
    <name evidence="1" type="ORF">PACLA_8A021684</name>
</gene>
<reference evidence="1" key="1">
    <citation type="submission" date="2020-04" db="EMBL/GenBank/DDBJ databases">
        <authorList>
            <person name="Alioto T."/>
            <person name="Alioto T."/>
            <person name="Gomez Garrido J."/>
        </authorList>
    </citation>
    <scope>NUCLEOTIDE SEQUENCE</scope>
    <source>
        <strain evidence="1">A484AB</strain>
    </source>
</reference>
<keyword evidence="2" id="KW-1185">Reference proteome</keyword>
<dbReference type="Proteomes" id="UP001152795">
    <property type="component" value="Unassembled WGS sequence"/>
</dbReference>
<dbReference type="GO" id="GO:0000390">
    <property type="term" value="P:spliceosomal complex disassembly"/>
    <property type="evidence" value="ECO:0007669"/>
    <property type="project" value="InterPro"/>
</dbReference>
<dbReference type="OrthoDB" id="4822at2759"/>
<dbReference type="InterPro" id="IPR022783">
    <property type="entry name" value="GCFC_dom"/>
</dbReference>
<dbReference type="PANTHER" id="PTHR23329:SF1">
    <property type="entry name" value="TUFTELIN-INTERACTING PROTEIN 11"/>
    <property type="match status" value="1"/>
</dbReference>
<dbReference type="GO" id="GO:0071008">
    <property type="term" value="C:U2-type post-mRNA release spliceosomal complex"/>
    <property type="evidence" value="ECO:0007669"/>
    <property type="project" value="TreeGrafter"/>
</dbReference>
<dbReference type="InterPro" id="IPR045211">
    <property type="entry name" value="TFP11/STIP/Ntr1"/>
</dbReference>
<sequence length="662" mass="76752">MAVPLVFPKIKEHLEMWNPLQNPSYGLEVVKRWKKLLEGDKSNSFTLSTGPSLDPNSMDTYERLIWEVWMPVFRRCASVWNPQILDGLVELLENWLPLLPSWIYDNILDQILLPRLQRAVKHSNALLKWRSDPVPIHSWIHPWLPLMGKRLETLYIPIRQKLSVALTNWHPSDPSAKLILEPWIKVFSKGTLDAFVLRSIYPKLSQCLSEFVINPHQQHLEPFTWVMAWKNIIPFQHFVSLLEKHFFPKWMQVLRNWLYNQPNYDEITKWYMGWKSMFDDELLGNVTIKAQFNRGLDVMNQAVFAPESVQQPGARENVAYLTNTERRREAEASSSIGKPRPQVEPARNTAEQNIPTNFRDLLEKMANEYDISFLPITGRRHEGKALYSYGKLTIFIERGVVFYQAPNGSFNPVSITNLWLSPSLCNIYKMWYTYKCNFIALSVQLLICLNLPLKVNGDIAKNSVGGKGFIPHDHALHALVSFEVEGDRGVEFRKTANVSFKRGVNYSEHFCDTDYPYLRCQNWYFLSPNIYGTIEHCIESGKSKRPGLSLSTSNIKVVDMTGREAKILTGYGSFATQHANPENESTVSSQVKDDRAFSLPELEYKLNLLLDFSESEIVQVDKQLRHERDLIVNLKYEEERLGKEIEQEENDMKQLVDVIIEK</sequence>
<evidence type="ECO:0000313" key="1">
    <source>
        <dbReference type="EMBL" id="CAB4002377.1"/>
    </source>
</evidence>
<name>A0A6S7HG24_PARCT</name>
<accession>A0A6S7HG24</accession>
<dbReference type="Pfam" id="PF07842">
    <property type="entry name" value="GCFC"/>
    <property type="match status" value="1"/>
</dbReference>
<protein>
    <submittedName>
        <fullName evidence="1">Tuftelin-interacting 11</fullName>
    </submittedName>
</protein>
<organism evidence="1 2">
    <name type="scientific">Paramuricea clavata</name>
    <name type="common">Red gorgonian</name>
    <name type="synonym">Violescent sea-whip</name>
    <dbReference type="NCBI Taxonomy" id="317549"/>
    <lineage>
        <taxon>Eukaryota</taxon>
        <taxon>Metazoa</taxon>
        <taxon>Cnidaria</taxon>
        <taxon>Anthozoa</taxon>
        <taxon>Octocorallia</taxon>
        <taxon>Malacalcyonacea</taxon>
        <taxon>Plexauridae</taxon>
        <taxon>Paramuricea</taxon>
    </lineage>
</organism>
<dbReference type="PANTHER" id="PTHR23329">
    <property type="entry name" value="TUFTELIN-INTERACTING PROTEIN 11-RELATED"/>
    <property type="match status" value="1"/>
</dbReference>
<proteinExistence type="predicted"/>
<dbReference type="AlphaFoldDB" id="A0A6S7HG24"/>